<sequence length="763" mass="88209">MDEDICCDNITSKLVEKVQKLAKKPSLDTDIHKILDQVLANVENRSVYLQNGIYNFNFAEAAIILEQVTLIYGKKIDMLWENLLNYQKSLLKFTMEQTKAKAEEQIIEERRQKFKRKRRKPPDQAEEIREAKKIDTATILARLDKNVEENERLSLRASCFKEFEDLPVDPGQPPRDKYLRKMFVPTSWYIRTGDEENDFDNYDLLSNLYNFSASDFIRQTKYNILDDDDIQAVGHDLYDEFAQDYLVEKNLNLSELNSDKELAELEEYVYQKIWERMPLKQRCQKLCPRRSSIMLTRLSDEVVAQYLKPDRRSVSTNISQDSGISDMDMSVGHSELSEYNEFGEGTSGIATTSVSAIAENEVTQLILNVDGEIQKDTSEATLEIAGKDNSGEGQVIPTPMLEEVDQLSTIVETTASCNLDKTVQDKRITKQERRKYKREKLVDLDEDEAPKSKKRRQNPIVKLGKIITRPLYDFEIFFYENYKVDMGEGTLKVSHFIRTAYMEQAKGILLQDRVTVSLKQFELFFYKNYKAQNFEGALIEPDYDDDDSKEPEATENTNLNDSGIFTDYIEDSDTAIEENPASIEEDVNHSDNISLSFRDLLNPQPSTSTPTPKRDDPISEIFKQQQIRNEKYMEWKNEINTKLLATDKNDFDIHQYESRILDVLPDKVDVPVNCVMRGNKSSEVARLFAASLQLVNSANIEFKSVKQGELANDSLQMRLLSRERHHVQLETYQAPSLEERKEAIRKIKAKQGNPIPLKKRKLC</sequence>
<feature type="domain" description="Condensin II complex subunit H2 N-terminal" evidence="5">
    <location>
        <begin position="14"/>
        <end position="109"/>
    </location>
</feature>
<evidence type="ECO:0000256" key="4">
    <source>
        <dbReference type="SAM" id="MobiDB-lite"/>
    </source>
</evidence>
<reference evidence="7 8" key="1">
    <citation type="journal article" date="2024" name="BMC Genomics">
        <title>De novo assembly and annotation of Popillia japonica's genome with initial clues to its potential as an invasive pest.</title>
        <authorList>
            <person name="Cucini C."/>
            <person name="Boschi S."/>
            <person name="Funari R."/>
            <person name="Cardaioli E."/>
            <person name="Iannotti N."/>
            <person name="Marturano G."/>
            <person name="Paoli F."/>
            <person name="Bruttini M."/>
            <person name="Carapelli A."/>
            <person name="Frati F."/>
            <person name="Nardi F."/>
        </authorList>
    </citation>
    <scope>NUCLEOTIDE SEQUENCE [LARGE SCALE GENOMIC DNA]</scope>
    <source>
        <strain evidence="7">DMR45628</strain>
    </source>
</reference>
<evidence type="ECO:0000313" key="8">
    <source>
        <dbReference type="Proteomes" id="UP001458880"/>
    </source>
</evidence>
<dbReference type="GO" id="GO:0003682">
    <property type="term" value="F:chromatin binding"/>
    <property type="evidence" value="ECO:0007669"/>
    <property type="project" value="TreeGrafter"/>
</dbReference>
<dbReference type="Pfam" id="PF16858">
    <property type="entry name" value="CNDH2_C"/>
    <property type="match status" value="1"/>
</dbReference>
<comment type="similarity">
    <text evidence="2">Belongs to the CND2 H2 (condensin-2 subunit 2) family.</text>
</comment>
<feature type="domain" description="Condensin-2 complex subunit H2 C-terminal" evidence="6">
    <location>
        <begin position="624"/>
        <end position="729"/>
    </location>
</feature>
<gene>
    <name evidence="7" type="ORF">QE152_g636</name>
</gene>
<proteinExistence type="inferred from homology"/>
<dbReference type="InterPro" id="IPR031739">
    <property type="entry name" value="Ncaph2"/>
</dbReference>
<evidence type="ECO:0000259" key="5">
    <source>
        <dbReference type="Pfam" id="PF06278"/>
    </source>
</evidence>
<name>A0AAW1NDZ0_POPJA</name>
<dbReference type="EMBL" id="JASPKY010000003">
    <property type="protein sequence ID" value="KAK9758764.1"/>
    <property type="molecule type" value="Genomic_DNA"/>
</dbReference>
<dbReference type="GO" id="GO:0005634">
    <property type="term" value="C:nucleus"/>
    <property type="evidence" value="ECO:0007669"/>
    <property type="project" value="UniProtKB-SubCell"/>
</dbReference>
<evidence type="ECO:0000259" key="6">
    <source>
        <dbReference type="Pfam" id="PF16858"/>
    </source>
</evidence>
<dbReference type="Pfam" id="PF06278">
    <property type="entry name" value="CNDH2_N"/>
    <property type="match status" value="1"/>
</dbReference>
<dbReference type="Proteomes" id="UP001458880">
    <property type="component" value="Unassembled WGS sequence"/>
</dbReference>
<feature type="region of interest" description="Disordered" evidence="4">
    <location>
        <begin position="540"/>
        <end position="562"/>
    </location>
</feature>
<evidence type="ECO:0000256" key="3">
    <source>
        <dbReference type="ARBA" id="ARBA00023242"/>
    </source>
</evidence>
<comment type="subcellular location">
    <subcellularLocation>
        <location evidence="1">Nucleus</location>
    </subcellularLocation>
</comment>
<accession>A0AAW1NDZ0</accession>
<evidence type="ECO:0000256" key="2">
    <source>
        <dbReference type="ARBA" id="ARBA00007844"/>
    </source>
</evidence>
<dbReference type="AlphaFoldDB" id="A0AAW1NDZ0"/>
<protein>
    <submittedName>
        <fullName evidence="7">Condensin II complex subunit CAP-H2 or CNDH2, N-terminal</fullName>
    </submittedName>
</protein>
<dbReference type="PANTHER" id="PTHR14324:SF3">
    <property type="entry name" value="CONDENSIN-2 COMPLEX SUBUNIT H2"/>
    <property type="match status" value="1"/>
</dbReference>
<dbReference type="GO" id="GO:0051306">
    <property type="term" value="P:mitotic sister chromatid separation"/>
    <property type="evidence" value="ECO:0007669"/>
    <property type="project" value="TreeGrafter"/>
</dbReference>
<dbReference type="InterPro" id="IPR031737">
    <property type="entry name" value="CNDH2_C"/>
</dbReference>
<keyword evidence="8" id="KW-1185">Reference proteome</keyword>
<dbReference type="GO" id="GO:0000796">
    <property type="term" value="C:condensin complex"/>
    <property type="evidence" value="ECO:0007669"/>
    <property type="project" value="TreeGrafter"/>
</dbReference>
<comment type="caution">
    <text evidence="7">The sequence shown here is derived from an EMBL/GenBank/DDBJ whole genome shotgun (WGS) entry which is preliminary data.</text>
</comment>
<evidence type="ECO:0000256" key="1">
    <source>
        <dbReference type="ARBA" id="ARBA00004123"/>
    </source>
</evidence>
<evidence type="ECO:0000313" key="7">
    <source>
        <dbReference type="EMBL" id="KAK9758764.1"/>
    </source>
</evidence>
<dbReference type="PANTHER" id="PTHR14324">
    <property type="entry name" value="CONDENSIN-2 COMPLEX SUBUNIT H2"/>
    <property type="match status" value="1"/>
</dbReference>
<dbReference type="GO" id="GO:0010032">
    <property type="term" value="P:meiotic chromosome condensation"/>
    <property type="evidence" value="ECO:0007669"/>
    <property type="project" value="TreeGrafter"/>
</dbReference>
<dbReference type="InterPro" id="IPR009378">
    <property type="entry name" value="H2_N"/>
</dbReference>
<keyword evidence="3" id="KW-0539">Nucleus</keyword>
<organism evidence="7 8">
    <name type="scientific">Popillia japonica</name>
    <name type="common">Japanese beetle</name>
    <dbReference type="NCBI Taxonomy" id="7064"/>
    <lineage>
        <taxon>Eukaryota</taxon>
        <taxon>Metazoa</taxon>
        <taxon>Ecdysozoa</taxon>
        <taxon>Arthropoda</taxon>
        <taxon>Hexapoda</taxon>
        <taxon>Insecta</taxon>
        <taxon>Pterygota</taxon>
        <taxon>Neoptera</taxon>
        <taxon>Endopterygota</taxon>
        <taxon>Coleoptera</taxon>
        <taxon>Polyphaga</taxon>
        <taxon>Scarabaeiformia</taxon>
        <taxon>Scarabaeidae</taxon>
        <taxon>Rutelinae</taxon>
        <taxon>Popillia</taxon>
    </lineage>
</organism>
<feature type="region of interest" description="Disordered" evidence="4">
    <location>
        <begin position="598"/>
        <end position="617"/>
    </location>
</feature>